<dbReference type="InterPro" id="IPR014036">
    <property type="entry name" value="DeoR-like_C"/>
</dbReference>
<dbReference type="GO" id="GO:0003700">
    <property type="term" value="F:DNA-binding transcription factor activity"/>
    <property type="evidence" value="ECO:0007669"/>
    <property type="project" value="InterPro"/>
</dbReference>
<dbReference type="Pfam" id="PF08220">
    <property type="entry name" value="HTH_DeoR"/>
    <property type="match status" value="1"/>
</dbReference>
<dbReference type="PANTHER" id="PTHR30363:SF4">
    <property type="entry name" value="GLYCEROL-3-PHOSPHATE REGULON REPRESSOR"/>
    <property type="match status" value="1"/>
</dbReference>
<gene>
    <name evidence="8" type="ORF">FD09_GL000236</name>
</gene>
<dbReference type="InterPro" id="IPR036388">
    <property type="entry name" value="WH-like_DNA-bd_sf"/>
</dbReference>
<comment type="function">
    <text evidence="6">Repressor of the lactose catabolism operon. Galactose-6-phosphate is the inducer.</text>
</comment>
<dbReference type="InterPro" id="IPR018356">
    <property type="entry name" value="Tscrpt_reg_HTH_DeoR_CS"/>
</dbReference>
<dbReference type="InterPro" id="IPR037171">
    <property type="entry name" value="NagB/RpiA_transferase-like"/>
</dbReference>
<evidence type="ECO:0000256" key="4">
    <source>
        <dbReference type="ARBA" id="ARBA00023125"/>
    </source>
</evidence>
<organism evidence="8 9">
    <name type="scientific">Schleiferilactobacillus perolens DSM 12744</name>
    <dbReference type="NCBI Taxonomy" id="1423792"/>
    <lineage>
        <taxon>Bacteria</taxon>
        <taxon>Bacillati</taxon>
        <taxon>Bacillota</taxon>
        <taxon>Bacilli</taxon>
        <taxon>Lactobacillales</taxon>
        <taxon>Lactobacillaceae</taxon>
        <taxon>Schleiferilactobacillus</taxon>
    </lineage>
</organism>
<keyword evidence="5" id="KW-0804">Transcription</keyword>
<dbReference type="InterPro" id="IPR050313">
    <property type="entry name" value="Carb_Metab_HTH_regulators"/>
</dbReference>
<evidence type="ECO:0000256" key="2">
    <source>
        <dbReference type="ARBA" id="ARBA00022491"/>
    </source>
</evidence>
<protein>
    <recommendedName>
        <fullName evidence="1">Lactose phosphotransferase system repressor</fullName>
    </recommendedName>
</protein>
<comment type="caution">
    <text evidence="8">The sequence shown here is derived from an EMBL/GenBank/DDBJ whole genome shotgun (WGS) entry which is preliminary data.</text>
</comment>
<dbReference type="Gene3D" id="1.10.10.10">
    <property type="entry name" value="Winged helix-like DNA-binding domain superfamily/Winged helix DNA-binding domain"/>
    <property type="match status" value="1"/>
</dbReference>
<dbReference type="GO" id="GO:0003677">
    <property type="term" value="F:DNA binding"/>
    <property type="evidence" value="ECO:0007669"/>
    <property type="project" value="UniProtKB-KW"/>
</dbReference>
<accession>A0A0R1N2Y5</accession>
<dbReference type="InterPro" id="IPR001034">
    <property type="entry name" value="DeoR_HTH"/>
</dbReference>
<keyword evidence="9" id="KW-1185">Reference proteome</keyword>
<reference evidence="8 9" key="1">
    <citation type="journal article" date="2015" name="Genome Announc.">
        <title>Expanding the biotechnology potential of lactobacilli through comparative genomics of 213 strains and associated genera.</title>
        <authorList>
            <person name="Sun Z."/>
            <person name="Harris H.M."/>
            <person name="McCann A."/>
            <person name="Guo C."/>
            <person name="Argimon S."/>
            <person name="Zhang W."/>
            <person name="Yang X."/>
            <person name="Jeffery I.B."/>
            <person name="Cooney J.C."/>
            <person name="Kagawa T.F."/>
            <person name="Liu W."/>
            <person name="Song Y."/>
            <person name="Salvetti E."/>
            <person name="Wrobel A."/>
            <person name="Rasinkangas P."/>
            <person name="Parkhill J."/>
            <person name="Rea M.C."/>
            <person name="O'Sullivan O."/>
            <person name="Ritari J."/>
            <person name="Douillard F.P."/>
            <person name="Paul Ross R."/>
            <person name="Yang R."/>
            <person name="Briner A.E."/>
            <person name="Felis G.E."/>
            <person name="de Vos W.M."/>
            <person name="Barrangou R."/>
            <person name="Klaenhammer T.R."/>
            <person name="Caufield P.W."/>
            <person name="Cui Y."/>
            <person name="Zhang H."/>
            <person name="O'Toole P.W."/>
        </authorList>
    </citation>
    <scope>NUCLEOTIDE SEQUENCE [LARGE SCALE GENOMIC DNA]</scope>
    <source>
        <strain evidence="8 9">DSM 12744</strain>
    </source>
</reference>
<dbReference type="PANTHER" id="PTHR30363">
    <property type="entry name" value="HTH-TYPE TRANSCRIPTIONAL REGULATOR SRLR-RELATED"/>
    <property type="match status" value="1"/>
</dbReference>
<evidence type="ECO:0000313" key="9">
    <source>
        <dbReference type="Proteomes" id="UP000051330"/>
    </source>
</evidence>
<keyword evidence="4" id="KW-0238">DNA-binding</keyword>
<evidence type="ECO:0000256" key="6">
    <source>
        <dbReference type="ARBA" id="ARBA00024937"/>
    </source>
</evidence>
<evidence type="ECO:0000256" key="1">
    <source>
        <dbReference type="ARBA" id="ARBA00021390"/>
    </source>
</evidence>
<keyword evidence="2" id="KW-0678">Repressor</keyword>
<sequence>MEVNKLFKNERLTKILEILQQKRTVSTGDLQESLFVSASTLRRDLLELETMGKIARKFGRVELVKPENVELSYLFREQEHEAEKRKIADTASVFLGDNHAIFVDSSSTASFMANYLTPLRNIIVITNGLRLAVTLDSATNVKTFVTGGRLRTGSGSIVGDAAMDFINSFRADLAIISCVGVTGEGVYMSSETQGSMKRQMMAHADQTILLCDHSKFGVKSYYRLGGIDQLNAIVTDQAPSKTLSRAWQQAGADVLF</sequence>
<evidence type="ECO:0000259" key="7">
    <source>
        <dbReference type="PROSITE" id="PS51000"/>
    </source>
</evidence>
<dbReference type="Proteomes" id="UP000051330">
    <property type="component" value="Unassembled WGS sequence"/>
</dbReference>
<evidence type="ECO:0000313" key="8">
    <source>
        <dbReference type="EMBL" id="KRL14583.1"/>
    </source>
</evidence>
<dbReference type="SUPFAM" id="SSF46785">
    <property type="entry name" value="Winged helix' DNA-binding domain"/>
    <property type="match status" value="1"/>
</dbReference>
<name>A0A0R1N2Y5_9LACO</name>
<dbReference type="SMART" id="SM00420">
    <property type="entry name" value="HTH_DEOR"/>
    <property type="match status" value="1"/>
</dbReference>
<dbReference type="STRING" id="1423792.FD09_GL000236"/>
<dbReference type="SMART" id="SM01134">
    <property type="entry name" value="DeoRC"/>
    <property type="match status" value="1"/>
</dbReference>
<proteinExistence type="predicted"/>
<keyword evidence="3" id="KW-0805">Transcription regulation</keyword>
<feature type="domain" description="HTH deoR-type" evidence="7">
    <location>
        <begin position="8"/>
        <end position="63"/>
    </location>
</feature>
<evidence type="ECO:0000256" key="3">
    <source>
        <dbReference type="ARBA" id="ARBA00023015"/>
    </source>
</evidence>
<evidence type="ECO:0000256" key="5">
    <source>
        <dbReference type="ARBA" id="ARBA00023163"/>
    </source>
</evidence>
<dbReference type="Pfam" id="PF00455">
    <property type="entry name" value="DeoRC"/>
    <property type="match status" value="1"/>
</dbReference>
<dbReference type="AlphaFoldDB" id="A0A0R1N2Y5"/>
<dbReference type="PROSITE" id="PS00894">
    <property type="entry name" value="HTH_DEOR_1"/>
    <property type="match status" value="1"/>
</dbReference>
<dbReference type="InterPro" id="IPR036390">
    <property type="entry name" value="WH_DNA-bd_sf"/>
</dbReference>
<dbReference type="Gene3D" id="3.40.50.1360">
    <property type="match status" value="1"/>
</dbReference>
<dbReference type="PROSITE" id="PS51000">
    <property type="entry name" value="HTH_DEOR_2"/>
    <property type="match status" value="1"/>
</dbReference>
<dbReference type="EMBL" id="AZEC01000001">
    <property type="protein sequence ID" value="KRL14583.1"/>
    <property type="molecule type" value="Genomic_DNA"/>
</dbReference>
<dbReference type="SUPFAM" id="SSF100950">
    <property type="entry name" value="NagB/RpiA/CoA transferase-like"/>
    <property type="match status" value="1"/>
</dbReference>
<dbReference type="PATRIC" id="fig|1423792.3.peg.240"/>